<accession>A0A1V5MIQ2</accession>
<dbReference type="AlphaFoldDB" id="A0A1V5MIQ2"/>
<sequence>MIKNESELEDRLSEPTPEVVESVARLDGDFILLGVAGKMGVSLARMVRRALDRSGRRGRVTGVARFSDPSLREKLESAGIGTLAGDLMDRSFLELLPEARNVIYMVGVKFGSTGNEPFTWASNAYLPALVAEKFRASRLAAFSTGNVYPFVPVDSGGSRETDPTGPVGEYAQSCLGRERVFQYFCGRYQTPAVILRLNYAIDLRYGVLLDIAQRVFRGEPLDLATGHVNFIWQGDANAFTIRSLEIAEVPPRLLNLTGPGTFRVRDLAEAFGREFQRQPVFSGVESGTALLADAGQCRELFGPPRVEVETMVAWVAEWVRSGGPTWKKPTHFDTRDGKF</sequence>
<organism evidence="2">
    <name type="scientific">candidate division TA06 bacterium ADurb.Bin417</name>
    <dbReference type="NCBI Taxonomy" id="1852828"/>
    <lineage>
        <taxon>Bacteria</taxon>
        <taxon>Bacteria division TA06</taxon>
    </lineage>
</organism>
<dbReference type="Proteomes" id="UP000485484">
    <property type="component" value="Unassembled WGS sequence"/>
</dbReference>
<name>A0A1V5MIQ2_UNCT6</name>
<protein>
    <submittedName>
        <fullName evidence="2">NAD dependent epimerase/dehydratase family protein</fullName>
    </submittedName>
</protein>
<dbReference type="Pfam" id="PF01370">
    <property type="entry name" value="Epimerase"/>
    <property type="match status" value="1"/>
</dbReference>
<dbReference type="EMBL" id="MWAK01000044">
    <property type="protein sequence ID" value="OPZ93113.1"/>
    <property type="molecule type" value="Genomic_DNA"/>
</dbReference>
<reference evidence="2" key="1">
    <citation type="submission" date="2017-02" db="EMBL/GenBank/DDBJ databases">
        <title>Delving into the versatile metabolic prowess of the omnipresent phylum Bacteroidetes.</title>
        <authorList>
            <person name="Nobu M.K."/>
            <person name="Mei R."/>
            <person name="Narihiro T."/>
            <person name="Kuroda K."/>
            <person name="Liu W.-T."/>
        </authorList>
    </citation>
    <scope>NUCLEOTIDE SEQUENCE</scope>
    <source>
        <strain evidence="2">ADurb.Bin417</strain>
    </source>
</reference>
<dbReference type="SUPFAM" id="SSF51735">
    <property type="entry name" value="NAD(P)-binding Rossmann-fold domains"/>
    <property type="match status" value="1"/>
</dbReference>
<dbReference type="InterPro" id="IPR001509">
    <property type="entry name" value="Epimerase_deHydtase"/>
</dbReference>
<comment type="caution">
    <text evidence="2">The sequence shown here is derived from an EMBL/GenBank/DDBJ whole genome shotgun (WGS) entry which is preliminary data.</text>
</comment>
<dbReference type="InterPro" id="IPR036291">
    <property type="entry name" value="NAD(P)-bd_dom_sf"/>
</dbReference>
<evidence type="ECO:0000313" key="2">
    <source>
        <dbReference type="EMBL" id="OPZ93113.1"/>
    </source>
</evidence>
<proteinExistence type="predicted"/>
<gene>
    <name evidence="2" type="ORF">BWY73_00477</name>
</gene>
<feature type="domain" description="NAD-dependent epimerase/dehydratase" evidence="1">
    <location>
        <begin position="33"/>
        <end position="197"/>
    </location>
</feature>
<evidence type="ECO:0000259" key="1">
    <source>
        <dbReference type="Pfam" id="PF01370"/>
    </source>
</evidence>
<dbReference type="Gene3D" id="3.40.50.720">
    <property type="entry name" value="NAD(P)-binding Rossmann-like Domain"/>
    <property type="match status" value="1"/>
</dbReference>